<name>A0ABQ5GI38_9ASTR</name>
<dbReference type="EMBL" id="BQNB010018480">
    <property type="protein sequence ID" value="GJT74891.1"/>
    <property type="molecule type" value="Genomic_DNA"/>
</dbReference>
<comment type="caution">
    <text evidence="1">The sequence shown here is derived from an EMBL/GenBank/DDBJ whole genome shotgun (WGS) entry which is preliminary data.</text>
</comment>
<gene>
    <name evidence="1" type="ORF">Tco_1041616</name>
</gene>
<organism evidence="1 2">
    <name type="scientific">Tanacetum coccineum</name>
    <dbReference type="NCBI Taxonomy" id="301880"/>
    <lineage>
        <taxon>Eukaryota</taxon>
        <taxon>Viridiplantae</taxon>
        <taxon>Streptophyta</taxon>
        <taxon>Embryophyta</taxon>
        <taxon>Tracheophyta</taxon>
        <taxon>Spermatophyta</taxon>
        <taxon>Magnoliopsida</taxon>
        <taxon>eudicotyledons</taxon>
        <taxon>Gunneridae</taxon>
        <taxon>Pentapetalae</taxon>
        <taxon>asterids</taxon>
        <taxon>campanulids</taxon>
        <taxon>Asterales</taxon>
        <taxon>Asteraceae</taxon>
        <taxon>Asteroideae</taxon>
        <taxon>Anthemideae</taxon>
        <taxon>Anthemidinae</taxon>
        <taxon>Tanacetum</taxon>
    </lineage>
</organism>
<evidence type="ECO:0000313" key="1">
    <source>
        <dbReference type="EMBL" id="GJT74891.1"/>
    </source>
</evidence>
<keyword evidence="2" id="KW-1185">Reference proteome</keyword>
<reference evidence="1" key="1">
    <citation type="journal article" date="2022" name="Int. J. Mol. Sci.">
        <title>Draft Genome of Tanacetum Coccineum: Genomic Comparison of Closely Related Tanacetum-Family Plants.</title>
        <authorList>
            <person name="Yamashiro T."/>
            <person name="Shiraishi A."/>
            <person name="Nakayama K."/>
            <person name="Satake H."/>
        </authorList>
    </citation>
    <scope>NUCLEOTIDE SEQUENCE</scope>
</reference>
<protein>
    <submittedName>
        <fullName evidence="1">Uncharacterized protein</fullName>
    </submittedName>
</protein>
<accession>A0ABQ5GI38</accession>
<sequence>MKACRCTIPRWGLQLSINFPNYYKDVGSLLFTMFSDADVQCMFVRKLYTSDHQRVLLEVLTIEGKGHTFQFHFNTLSKLGAVDFTLDDVLNEAVNVDATIELPEDFPVLGTPPSLESTTLEDTGKTMVNGETRTICVKRLNNEAAVGFVIF</sequence>
<dbReference type="Proteomes" id="UP001151760">
    <property type="component" value="Unassembled WGS sequence"/>
</dbReference>
<reference evidence="1" key="2">
    <citation type="submission" date="2022-01" db="EMBL/GenBank/DDBJ databases">
        <authorList>
            <person name="Yamashiro T."/>
            <person name="Shiraishi A."/>
            <person name="Satake H."/>
            <person name="Nakayama K."/>
        </authorList>
    </citation>
    <scope>NUCLEOTIDE SEQUENCE</scope>
</reference>
<evidence type="ECO:0000313" key="2">
    <source>
        <dbReference type="Proteomes" id="UP001151760"/>
    </source>
</evidence>
<proteinExistence type="predicted"/>